<reference evidence="1 2" key="1">
    <citation type="submission" date="2018-04" db="EMBL/GenBank/DDBJ databases">
        <title>Large scale genomics of bovine and human commensal E. coli to reveal the emerging process of EHEC.</title>
        <authorList>
            <person name="Arimizu Y."/>
            <person name="Ogura Y."/>
        </authorList>
    </citation>
    <scope>NUCLEOTIDE SEQUENCE [LARGE SCALE GENOMIC DNA]</scope>
    <source>
        <strain evidence="1 2">KK-P061</strain>
    </source>
</reference>
<accession>A0A4C9GBS7</accession>
<proteinExistence type="predicted"/>
<comment type="caution">
    <text evidence="1">The sequence shown here is derived from an EMBL/GenBank/DDBJ whole genome shotgun (WGS) entry which is preliminary data.</text>
</comment>
<organism evidence="1 2">
    <name type="scientific">Escherichia coli</name>
    <dbReference type="NCBI Taxonomy" id="562"/>
    <lineage>
        <taxon>Bacteria</taxon>
        <taxon>Pseudomonadati</taxon>
        <taxon>Pseudomonadota</taxon>
        <taxon>Gammaproteobacteria</taxon>
        <taxon>Enterobacterales</taxon>
        <taxon>Enterobacteriaceae</taxon>
        <taxon>Escherichia</taxon>
    </lineage>
</organism>
<sequence>MLSGFFRLEPFTATQLVILNIHLQVNSLQRFNITQIMYSSEQRTKHNLRYVWNPTDVCNCTVCVISKVTQSQAVFSLIYIWLSV</sequence>
<evidence type="ECO:0000313" key="1">
    <source>
        <dbReference type="EMBL" id="GDH43817.1"/>
    </source>
</evidence>
<dbReference type="AlphaFoldDB" id="A0A4C9GBS7"/>
<protein>
    <submittedName>
        <fullName evidence="1">Uncharacterized protein</fullName>
    </submittedName>
</protein>
<gene>
    <name evidence="1" type="ORF">BvCmsKKP061_02485</name>
</gene>
<dbReference type="Proteomes" id="UP000303027">
    <property type="component" value="Unassembled WGS sequence"/>
</dbReference>
<evidence type="ECO:0000313" key="2">
    <source>
        <dbReference type="Proteomes" id="UP000303027"/>
    </source>
</evidence>
<name>A0A4C9GBS7_ECOLX</name>
<dbReference type="EMBL" id="BFXY01000075">
    <property type="protein sequence ID" value="GDH43817.1"/>
    <property type="molecule type" value="Genomic_DNA"/>
</dbReference>